<dbReference type="GO" id="GO:0006406">
    <property type="term" value="P:mRNA export from nucleus"/>
    <property type="evidence" value="ECO:0007669"/>
    <property type="project" value="TreeGrafter"/>
</dbReference>
<reference evidence="2" key="1">
    <citation type="journal article" date="2014" name="Science">
        <title>Ancient hybridizations among the ancestral genomes of bread wheat.</title>
        <authorList>
            <consortium name="International Wheat Genome Sequencing Consortium,"/>
            <person name="Marcussen T."/>
            <person name="Sandve S.R."/>
            <person name="Heier L."/>
            <person name="Spannagl M."/>
            <person name="Pfeifer M."/>
            <person name="Jakobsen K.S."/>
            <person name="Wulff B.B."/>
            <person name="Steuernagel B."/>
            <person name="Mayer K.F."/>
            <person name="Olsen O.A."/>
        </authorList>
    </citation>
    <scope>NUCLEOTIDE SEQUENCE [LARGE SCALE GENOMIC DNA]</scope>
    <source>
        <strain evidence="2">cv. AL8/78</strain>
    </source>
</reference>
<keyword evidence="2" id="KW-1185">Reference proteome</keyword>
<reference evidence="2" key="2">
    <citation type="journal article" date="2017" name="Nat. Plants">
        <title>The Aegilops tauschii genome reveals multiple impacts of transposons.</title>
        <authorList>
            <person name="Zhao G."/>
            <person name="Zou C."/>
            <person name="Li K."/>
            <person name="Wang K."/>
            <person name="Li T."/>
            <person name="Gao L."/>
            <person name="Zhang X."/>
            <person name="Wang H."/>
            <person name="Yang Z."/>
            <person name="Liu X."/>
            <person name="Jiang W."/>
            <person name="Mao L."/>
            <person name="Kong X."/>
            <person name="Jiao Y."/>
            <person name="Jia J."/>
        </authorList>
    </citation>
    <scope>NUCLEOTIDE SEQUENCE [LARGE SCALE GENOMIC DNA]</scope>
    <source>
        <strain evidence="2">cv. AL8/78</strain>
    </source>
</reference>
<dbReference type="PANTHER" id="PTHR13265:SF0">
    <property type="entry name" value="HPR1"/>
    <property type="match status" value="1"/>
</dbReference>
<dbReference type="Gramene" id="AET4Gv20870700.14">
    <property type="protein sequence ID" value="AET4Gv20870700.14"/>
    <property type="gene ID" value="AET4Gv20870700"/>
</dbReference>
<dbReference type="Proteomes" id="UP000015105">
    <property type="component" value="Chromosome 4D"/>
</dbReference>
<dbReference type="EnsemblPlants" id="AET4Gv20870700.14">
    <property type="protein sequence ID" value="AET4Gv20870700.14"/>
    <property type="gene ID" value="AET4Gv20870700"/>
</dbReference>
<dbReference type="GO" id="GO:0000445">
    <property type="term" value="C:THO complex part of transcription export complex"/>
    <property type="evidence" value="ECO:0007669"/>
    <property type="project" value="TreeGrafter"/>
</dbReference>
<accession>A0A453JCE8</accession>
<dbReference type="InterPro" id="IPR021861">
    <property type="entry name" value="THO_THOC1"/>
</dbReference>
<dbReference type="PANTHER" id="PTHR13265">
    <property type="entry name" value="THO COMPLEX SUBUNIT 1"/>
    <property type="match status" value="1"/>
</dbReference>
<proteinExistence type="predicted"/>
<name>A0A453JCE8_AEGTS</name>
<dbReference type="AlphaFoldDB" id="A0A453JCE8"/>
<reference evidence="1" key="5">
    <citation type="journal article" date="2021" name="G3 (Bethesda)">
        <title>Aegilops tauschii genome assembly Aet v5.0 features greater sequence contiguity and improved annotation.</title>
        <authorList>
            <person name="Wang L."/>
            <person name="Zhu T."/>
            <person name="Rodriguez J.C."/>
            <person name="Deal K.R."/>
            <person name="Dubcovsky J."/>
            <person name="McGuire P.E."/>
            <person name="Lux T."/>
            <person name="Spannagl M."/>
            <person name="Mayer K.F.X."/>
            <person name="Baldrich P."/>
            <person name="Meyers B.C."/>
            <person name="Huo N."/>
            <person name="Gu Y.Q."/>
            <person name="Zhou H."/>
            <person name="Devos K.M."/>
            <person name="Bennetzen J.L."/>
            <person name="Unver T."/>
            <person name="Budak H."/>
            <person name="Gulick P.J."/>
            <person name="Galiba G."/>
            <person name="Kalapos B."/>
            <person name="Nelson D.R."/>
            <person name="Li P."/>
            <person name="You F.M."/>
            <person name="Luo M.C."/>
            <person name="Dvorak J."/>
        </authorList>
    </citation>
    <scope>NUCLEOTIDE SEQUENCE [LARGE SCALE GENOMIC DNA]</scope>
    <source>
        <strain evidence="1">cv. AL8/78</strain>
    </source>
</reference>
<evidence type="ECO:0000313" key="2">
    <source>
        <dbReference type="Proteomes" id="UP000015105"/>
    </source>
</evidence>
<evidence type="ECO:0000313" key="1">
    <source>
        <dbReference type="EnsemblPlants" id="AET4Gv20870700.14"/>
    </source>
</evidence>
<dbReference type="Pfam" id="PF11957">
    <property type="entry name" value="efThoc1"/>
    <property type="match status" value="1"/>
</dbReference>
<reference evidence="1" key="4">
    <citation type="submission" date="2019-03" db="UniProtKB">
        <authorList>
            <consortium name="EnsemblPlants"/>
        </authorList>
    </citation>
    <scope>IDENTIFICATION</scope>
</reference>
<sequence length="95" mass="11083">EGPSESMKEEIKSCEERVKNLLEMIPPKGKEFLQSIEHILEREKNWVWWKRDGCPAFEKQPFEKKSGQAGARKRCATCFLQAFTCFLISCYLCCC</sequence>
<organism evidence="1 2">
    <name type="scientific">Aegilops tauschii subsp. strangulata</name>
    <name type="common">Goatgrass</name>
    <dbReference type="NCBI Taxonomy" id="200361"/>
    <lineage>
        <taxon>Eukaryota</taxon>
        <taxon>Viridiplantae</taxon>
        <taxon>Streptophyta</taxon>
        <taxon>Embryophyta</taxon>
        <taxon>Tracheophyta</taxon>
        <taxon>Spermatophyta</taxon>
        <taxon>Magnoliopsida</taxon>
        <taxon>Liliopsida</taxon>
        <taxon>Poales</taxon>
        <taxon>Poaceae</taxon>
        <taxon>BOP clade</taxon>
        <taxon>Pooideae</taxon>
        <taxon>Triticodae</taxon>
        <taxon>Triticeae</taxon>
        <taxon>Triticinae</taxon>
        <taxon>Aegilops</taxon>
    </lineage>
</organism>
<reference evidence="1" key="3">
    <citation type="journal article" date="2017" name="Nature">
        <title>Genome sequence of the progenitor of the wheat D genome Aegilops tauschii.</title>
        <authorList>
            <person name="Luo M.C."/>
            <person name="Gu Y.Q."/>
            <person name="Puiu D."/>
            <person name="Wang H."/>
            <person name="Twardziok S.O."/>
            <person name="Deal K.R."/>
            <person name="Huo N."/>
            <person name="Zhu T."/>
            <person name="Wang L."/>
            <person name="Wang Y."/>
            <person name="McGuire P.E."/>
            <person name="Liu S."/>
            <person name="Long H."/>
            <person name="Ramasamy R.K."/>
            <person name="Rodriguez J.C."/>
            <person name="Van S.L."/>
            <person name="Yuan L."/>
            <person name="Wang Z."/>
            <person name="Xia Z."/>
            <person name="Xiao L."/>
            <person name="Anderson O.D."/>
            <person name="Ouyang S."/>
            <person name="Liang Y."/>
            <person name="Zimin A.V."/>
            <person name="Pertea G."/>
            <person name="Qi P."/>
            <person name="Bennetzen J.L."/>
            <person name="Dai X."/>
            <person name="Dawson M.W."/>
            <person name="Muller H.G."/>
            <person name="Kugler K."/>
            <person name="Rivarola-Duarte L."/>
            <person name="Spannagl M."/>
            <person name="Mayer K.F.X."/>
            <person name="Lu F.H."/>
            <person name="Bevan M.W."/>
            <person name="Leroy P."/>
            <person name="Li P."/>
            <person name="You F.M."/>
            <person name="Sun Q."/>
            <person name="Liu Z."/>
            <person name="Lyons E."/>
            <person name="Wicker T."/>
            <person name="Salzberg S.L."/>
            <person name="Devos K.M."/>
            <person name="Dvorak J."/>
        </authorList>
    </citation>
    <scope>NUCLEOTIDE SEQUENCE [LARGE SCALE GENOMIC DNA]</scope>
    <source>
        <strain evidence="1">cv. AL8/78</strain>
    </source>
</reference>
<protein>
    <submittedName>
        <fullName evidence="1">Uncharacterized protein</fullName>
    </submittedName>
</protein>